<keyword evidence="10" id="KW-1185">Reference proteome</keyword>
<evidence type="ECO:0000259" key="8">
    <source>
        <dbReference type="PROSITE" id="PS50850"/>
    </source>
</evidence>
<feature type="transmembrane region" description="Helical" evidence="7">
    <location>
        <begin position="415"/>
        <end position="433"/>
    </location>
</feature>
<dbReference type="PANTHER" id="PTHR23511">
    <property type="entry name" value="SYNAPTIC VESICLE GLYCOPROTEIN 2"/>
    <property type="match status" value="1"/>
</dbReference>
<dbReference type="InterPro" id="IPR005828">
    <property type="entry name" value="MFS_sugar_transport-like"/>
</dbReference>
<feature type="transmembrane region" description="Helical" evidence="7">
    <location>
        <begin position="34"/>
        <end position="53"/>
    </location>
</feature>
<comment type="caution">
    <text evidence="9">The sequence shown here is derived from an EMBL/GenBank/DDBJ whole genome shotgun (WGS) entry which is preliminary data.</text>
</comment>
<dbReference type="Proteomes" id="UP001515780">
    <property type="component" value="Unassembled WGS sequence"/>
</dbReference>
<dbReference type="InterPro" id="IPR020846">
    <property type="entry name" value="MFS_dom"/>
</dbReference>
<feature type="transmembrane region" description="Helical" evidence="7">
    <location>
        <begin position="134"/>
        <end position="157"/>
    </location>
</feature>
<accession>A0ABX0RV63</accession>
<feature type="transmembrane region" description="Helical" evidence="7">
    <location>
        <begin position="286"/>
        <end position="306"/>
    </location>
</feature>
<dbReference type="RefSeq" id="WP_166933875.1">
    <property type="nucleotide sequence ID" value="NZ_VWXC01000009.1"/>
</dbReference>
<feature type="transmembrane region" description="Helical" evidence="7">
    <location>
        <begin position="439"/>
        <end position="458"/>
    </location>
</feature>
<keyword evidence="6 7" id="KW-0472">Membrane</keyword>
<protein>
    <submittedName>
        <fullName evidence="9">MFS transporter</fullName>
    </submittedName>
</protein>
<keyword evidence="4 7" id="KW-0812">Transmembrane</keyword>
<dbReference type="Gene3D" id="1.20.1250.20">
    <property type="entry name" value="MFS general substrate transporter like domains"/>
    <property type="match status" value="1"/>
</dbReference>
<name>A0ABX0RV63_9GAMM</name>
<evidence type="ECO:0000256" key="2">
    <source>
        <dbReference type="ARBA" id="ARBA00010992"/>
    </source>
</evidence>
<dbReference type="Pfam" id="PF00083">
    <property type="entry name" value="Sugar_tr"/>
    <property type="match status" value="1"/>
</dbReference>
<reference evidence="9 10" key="1">
    <citation type="journal article" date="2019" name="bioRxiv">
        <title>Bacteria contribute to plant secondary compound degradation in a generalist herbivore system.</title>
        <authorList>
            <person name="Francoeur C.B."/>
            <person name="Khadempour L."/>
            <person name="Moreira-Soto R.D."/>
            <person name="Gotting K."/>
            <person name="Book A.J."/>
            <person name="Pinto-Tomas A.A."/>
            <person name="Keefover-Ring K."/>
            <person name="Currie C.R."/>
        </authorList>
    </citation>
    <scope>NUCLEOTIDE SEQUENCE [LARGE SCALE GENOMIC DNA]</scope>
    <source>
        <strain evidence="9">Al-1710</strain>
    </source>
</reference>
<dbReference type="EMBL" id="VWXC01000009">
    <property type="protein sequence ID" value="NIG19704.1"/>
    <property type="molecule type" value="Genomic_DNA"/>
</dbReference>
<evidence type="ECO:0000256" key="1">
    <source>
        <dbReference type="ARBA" id="ARBA00004127"/>
    </source>
</evidence>
<organism evidence="9 10">
    <name type="scientific">Candidatus Pantoea communis</name>
    <dbReference type="NCBI Taxonomy" id="2608354"/>
    <lineage>
        <taxon>Bacteria</taxon>
        <taxon>Pseudomonadati</taxon>
        <taxon>Pseudomonadota</taxon>
        <taxon>Gammaproteobacteria</taxon>
        <taxon>Enterobacterales</taxon>
        <taxon>Erwiniaceae</taxon>
        <taxon>Pantoea</taxon>
    </lineage>
</organism>
<feature type="transmembrane region" description="Helical" evidence="7">
    <location>
        <begin position="321"/>
        <end position="342"/>
    </location>
</feature>
<feature type="transmembrane region" description="Helical" evidence="7">
    <location>
        <begin position="202"/>
        <end position="219"/>
    </location>
</feature>
<dbReference type="PROSITE" id="PS00216">
    <property type="entry name" value="SUGAR_TRANSPORT_1"/>
    <property type="match status" value="1"/>
</dbReference>
<feature type="transmembrane region" description="Helical" evidence="7">
    <location>
        <begin position="349"/>
        <end position="367"/>
    </location>
</feature>
<evidence type="ECO:0000256" key="6">
    <source>
        <dbReference type="ARBA" id="ARBA00023136"/>
    </source>
</evidence>
<feature type="transmembrane region" description="Helical" evidence="7">
    <location>
        <begin position="110"/>
        <end position="128"/>
    </location>
</feature>
<evidence type="ECO:0000256" key="4">
    <source>
        <dbReference type="ARBA" id="ARBA00022692"/>
    </source>
</evidence>
<dbReference type="PROSITE" id="PS50850">
    <property type="entry name" value="MFS"/>
    <property type="match status" value="1"/>
</dbReference>
<dbReference type="InterPro" id="IPR036259">
    <property type="entry name" value="MFS_trans_sf"/>
</dbReference>
<evidence type="ECO:0000313" key="9">
    <source>
        <dbReference type="EMBL" id="NIG19704.1"/>
    </source>
</evidence>
<dbReference type="SUPFAM" id="SSF103473">
    <property type="entry name" value="MFS general substrate transporter"/>
    <property type="match status" value="1"/>
</dbReference>
<keyword evidence="3" id="KW-0813">Transport</keyword>
<comment type="similarity">
    <text evidence="2">Belongs to the major facilitator superfamily. Sugar transporter (TC 2.A.1.1) family.</text>
</comment>
<dbReference type="PANTHER" id="PTHR23511:SF34">
    <property type="entry name" value="SYNAPTIC VESICLE GLYCOPROTEIN 2"/>
    <property type="match status" value="1"/>
</dbReference>
<evidence type="ECO:0000256" key="3">
    <source>
        <dbReference type="ARBA" id="ARBA00022448"/>
    </source>
</evidence>
<proteinExistence type="inferred from homology"/>
<comment type="subcellular location">
    <subcellularLocation>
        <location evidence="1">Endomembrane system</location>
        <topology evidence="1">Multi-pass membrane protein</topology>
    </subcellularLocation>
</comment>
<evidence type="ECO:0000256" key="7">
    <source>
        <dbReference type="SAM" id="Phobius"/>
    </source>
</evidence>
<dbReference type="InterPro" id="IPR005829">
    <property type="entry name" value="Sugar_transporter_CS"/>
</dbReference>
<feature type="transmembrane region" description="Helical" evidence="7">
    <location>
        <begin position="169"/>
        <end position="190"/>
    </location>
</feature>
<feature type="transmembrane region" description="Helical" evidence="7">
    <location>
        <begin position="82"/>
        <end position="103"/>
    </location>
</feature>
<feature type="transmembrane region" description="Helical" evidence="7">
    <location>
        <begin position="373"/>
        <end position="395"/>
    </location>
</feature>
<feature type="domain" description="Major facilitator superfamily (MFS) profile" evidence="8">
    <location>
        <begin position="37"/>
        <end position="462"/>
    </location>
</feature>
<keyword evidence="5 7" id="KW-1133">Transmembrane helix</keyword>
<sequence length="469" mass="51896">MTTITSTGMANDHIAADRRTLAGRIDALPSSAGLWRFITLLALGGFFELYDLFETGYISSGLLAAGVFHTGSEGVFGIADQAAFASATFLGLFVGASLLAPYADRFGRRLTFMCALAWYGVFSLLMAFQQSAEMIILFRFLVGIGLGVELVTIDTYLSEWVPAHLRSRAFAYSFFIQFLSVPAVALMSWWLVPQTILNLEGWRWVVIAGAVCSLVIWLIRKNLPESARWLAQQGRHQEAHKVLSEMEKRCGIAPGEDFSDSDAAAVLPKKGRFSEIWSPAYRKRTLMLVVMNFFQAIGFFGFGNWLPALLSGKGATVTHSLLYAFFITLAYPLGSLICSRYADKLENKWQIVFSSLMTVVFGTLFALATNPVLMIICGFLITYSNAWLTFSYHAYQTEIFPTHIRARAVGFCYSFSRLSTVFSSILIGIILQYAGSQGVIAFIVLSMLMVMLSVGIYGPKTRGLDLENI</sequence>
<dbReference type="PROSITE" id="PS00217">
    <property type="entry name" value="SUGAR_TRANSPORT_2"/>
    <property type="match status" value="1"/>
</dbReference>
<evidence type="ECO:0000256" key="5">
    <source>
        <dbReference type="ARBA" id="ARBA00022989"/>
    </source>
</evidence>
<evidence type="ECO:0000313" key="10">
    <source>
        <dbReference type="Proteomes" id="UP001515780"/>
    </source>
</evidence>
<dbReference type="CDD" id="cd17316">
    <property type="entry name" value="MFS_SV2_like"/>
    <property type="match status" value="1"/>
</dbReference>
<gene>
    <name evidence="9" type="ORF">F3J37_13595</name>
</gene>